<feature type="transmembrane region" description="Helical" evidence="2">
    <location>
        <begin position="300"/>
        <end position="322"/>
    </location>
</feature>
<dbReference type="EMBL" id="DS999424">
    <property type="protein sequence ID" value="EED86454.1"/>
    <property type="molecule type" value="Genomic_DNA"/>
</dbReference>
<dbReference type="InterPro" id="IPR001478">
    <property type="entry name" value="PDZ"/>
</dbReference>
<feature type="domain" description="PDZ" evidence="3">
    <location>
        <begin position="12"/>
        <end position="71"/>
    </location>
</feature>
<keyword evidence="5" id="KW-1185">Reference proteome</keyword>
<dbReference type="InterPro" id="IPR036034">
    <property type="entry name" value="PDZ_sf"/>
</dbReference>
<dbReference type="PANTHER" id="PTHR38909:SF1">
    <property type="entry name" value="G PROTEIN GAMMA DOMAIN-CONTAINING PROTEIN"/>
    <property type="match status" value="1"/>
</dbReference>
<dbReference type="Pfam" id="PF00595">
    <property type="entry name" value="PDZ"/>
    <property type="match status" value="2"/>
</dbReference>
<keyword evidence="2" id="KW-1133">Transmembrane helix</keyword>
<reference evidence="4 5" key="2">
    <citation type="journal article" date="2008" name="Nature">
        <title>The Phaeodactylum genome reveals the evolutionary history of diatom genomes.</title>
        <authorList>
            <person name="Bowler C."/>
            <person name="Allen A.E."/>
            <person name="Badger J.H."/>
            <person name="Grimwood J."/>
            <person name="Jabbari K."/>
            <person name="Kuo A."/>
            <person name="Maheswari U."/>
            <person name="Martens C."/>
            <person name="Maumus F."/>
            <person name="Otillar R.P."/>
            <person name="Rayko E."/>
            <person name="Salamov A."/>
            <person name="Vandepoele K."/>
            <person name="Beszteri B."/>
            <person name="Gruber A."/>
            <person name="Heijde M."/>
            <person name="Katinka M."/>
            <person name="Mock T."/>
            <person name="Valentin K."/>
            <person name="Verret F."/>
            <person name="Berges J.A."/>
            <person name="Brownlee C."/>
            <person name="Cadoret J.P."/>
            <person name="Chiovitti A."/>
            <person name="Choi C.J."/>
            <person name="Coesel S."/>
            <person name="De Martino A."/>
            <person name="Detter J.C."/>
            <person name="Durkin C."/>
            <person name="Falciatore A."/>
            <person name="Fournet J."/>
            <person name="Haruta M."/>
            <person name="Huysman M.J."/>
            <person name="Jenkins B.D."/>
            <person name="Jiroutova K."/>
            <person name="Jorgensen R.E."/>
            <person name="Joubert Y."/>
            <person name="Kaplan A."/>
            <person name="Kroger N."/>
            <person name="Kroth P.G."/>
            <person name="La Roche J."/>
            <person name="Lindquist E."/>
            <person name="Lommer M."/>
            <person name="Martin-Jezequel V."/>
            <person name="Lopez P.J."/>
            <person name="Lucas S."/>
            <person name="Mangogna M."/>
            <person name="McGinnis K."/>
            <person name="Medlin L.K."/>
            <person name="Montsant A."/>
            <person name="Oudot-Le Secq M.P."/>
            <person name="Napoli C."/>
            <person name="Obornik M."/>
            <person name="Parker M.S."/>
            <person name="Petit J.L."/>
            <person name="Porcel B.M."/>
            <person name="Poulsen N."/>
            <person name="Robison M."/>
            <person name="Rychlewski L."/>
            <person name="Rynearson T.A."/>
            <person name="Schmutz J."/>
            <person name="Shapiro H."/>
            <person name="Siaut M."/>
            <person name="Stanley M."/>
            <person name="Sussman M.R."/>
            <person name="Taylor A.R."/>
            <person name="Vardi A."/>
            <person name="von Dassow P."/>
            <person name="Vyverman W."/>
            <person name="Willis A."/>
            <person name="Wyrwicz L.S."/>
            <person name="Rokhsar D.S."/>
            <person name="Weissenbach J."/>
            <person name="Armbrust E.V."/>
            <person name="Green B.R."/>
            <person name="Van de Peer Y."/>
            <person name="Grigoriev I.V."/>
        </authorList>
    </citation>
    <scope>NUCLEOTIDE SEQUENCE [LARGE SCALE GENOMIC DNA]</scope>
    <source>
        <strain evidence="4 5">CCMP1335</strain>
    </source>
</reference>
<evidence type="ECO:0000313" key="4">
    <source>
        <dbReference type="EMBL" id="EED86454.1"/>
    </source>
</evidence>
<proteinExistence type="predicted"/>
<sequence>MFTKVVVTVPPGRLGVNLMDSGSDGKGTVVSHVTSNSPLAGQVFHGDKLIDINGTDVHEMNTSGILGILQQYSTDEKTITIIRDIPKHKQVHKSEASVSHSPVDESLKPEPFTVSSTQKDRDLPMTMPPKAVITAPPGKIGLVVVDAKDGESGTVVSKVKDDSPLSGKIRRGDRIVDINGVDVHNMSASGILDVLQQLWREEKVITITSGSKHHHHHTHNAHHNKNSNFVPLNNHIPSNSNSASSSPFPETAIVIDSGKYDTGTKDFEQGYQEDVPALPRRETKTEVLRLRQEWWMKKRVMHILVLVALVFAVIIIGLAVAVSQKGDDNMKPQAVNTSENQRDPSFPGTDIDLSKPEPLTGTSATSHDISTSEPESYSGATTSIQDTWNDKTDLSKAEPLSSTPAASHGVSHSGTTMSLTTSTPPTPLTPVQDDANDKCENAIALTSLPTMRKGTTYDATPDFDLTSFDTCGASLQSKGVWYTLETDTRRIIRTEYTLHKATCSLSIFTGSCGNSLVCLSSHQKYRGVNHDFVAEANTRYSFLLSGRSADDVGEYEFTVSTFEIPGNNECKTSIDIAVLPFSSEGSTLGATPYFDSEANNLCEGMDWYTRGVWYHFLGGGTILRVESDEKSLTLFKGSCDDLICLSHGYAVTEFWAEPFTNAGAYRLDVSEYAVPDNDSCETASSISDLPATIRGSTKGSRPDFNNEVCGASPDGFGVWYSFTGAGNIITFTTSTTEQYKTVRYTVFSGPCGSLSCEQSYDLFDRSGQFVTENGTDYKLLLTGEDFDDRDNFELQINQYSFAMNDLCKDAVELKEFPFSGDMKGATPDTAIQCVRYTTSSYPGVWFSYVGTGNLIGLDATLVGSWDWALLTGFCDGLSCHHRGSEHSRKVLTFETELGVQYYFFLATKNNLVDNPFTIAVAAENAWCEDAVNIQKFPFSYSGEVKGSTNNTDISCTEGRTSTNPGVWFSYVGTGNLVNWTISFDDSSWEWASMAGSCDRLICYLQDSERGQEVLTFQTIVGRQYFFYISSGNNIDNSFSVEVVDYVV</sequence>
<dbReference type="eggNOG" id="ENOG502T0WM">
    <property type="taxonomic scope" value="Eukaryota"/>
</dbReference>
<feature type="compositionally biased region" description="Polar residues" evidence="1">
    <location>
        <begin position="360"/>
        <end position="387"/>
    </location>
</feature>
<feature type="domain" description="PDZ" evidence="3">
    <location>
        <begin position="138"/>
        <end position="197"/>
    </location>
</feature>
<evidence type="ECO:0000313" key="5">
    <source>
        <dbReference type="Proteomes" id="UP000001449"/>
    </source>
</evidence>
<reference evidence="4 5" key="1">
    <citation type="journal article" date="2004" name="Science">
        <title>The genome of the diatom Thalassiosira pseudonana: ecology, evolution, and metabolism.</title>
        <authorList>
            <person name="Armbrust E.V."/>
            <person name="Berges J.A."/>
            <person name="Bowler C."/>
            <person name="Green B.R."/>
            <person name="Martinez D."/>
            <person name="Putnam N.H."/>
            <person name="Zhou S."/>
            <person name="Allen A.E."/>
            <person name="Apt K.E."/>
            <person name="Bechner M."/>
            <person name="Brzezinski M.A."/>
            <person name="Chaal B.K."/>
            <person name="Chiovitti A."/>
            <person name="Davis A.K."/>
            <person name="Demarest M.S."/>
            <person name="Detter J.C."/>
            <person name="Glavina T."/>
            <person name="Goodstein D."/>
            <person name="Hadi M.Z."/>
            <person name="Hellsten U."/>
            <person name="Hildebrand M."/>
            <person name="Jenkins B.D."/>
            <person name="Jurka J."/>
            <person name="Kapitonov V.V."/>
            <person name="Kroger N."/>
            <person name="Lau W.W."/>
            <person name="Lane T.W."/>
            <person name="Larimer F.W."/>
            <person name="Lippmeier J.C."/>
            <person name="Lucas S."/>
            <person name="Medina M."/>
            <person name="Montsant A."/>
            <person name="Obornik M."/>
            <person name="Parker M.S."/>
            <person name="Palenik B."/>
            <person name="Pazour G.J."/>
            <person name="Richardson P.M."/>
            <person name="Rynearson T.A."/>
            <person name="Saito M.A."/>
            <person name="Schwartz D.C."/>
            <person name="Thamatrakoln K."/>
            <person name="Valentin K."/>
            <person name="Vardi A."/>
            <person name="Wilkerson F.P."/>
            <person name="Rokhsar D.S."/>
        </authorList>
    </citation>
    <scope>NUCLEOTIDE SEQUENCE [LARGE SCALE GENOMIC DNA]</scope>
    <source>
        <strain evidence="4 5">CCMP1335</strain>
    </source>
</reference>
<dbReference type="RefSeq" id="XP_002297247.1">
    <property type="nucleotide sequence ID" value="XM_002297211.1"/>
</dbReference>
<keyword evidence="2" id="KW-0812">Transmembrane</keyword>
<name>B8LDY9_THAPS</name>
<dbReference type="AlphaFoldDB" id="B8LDY9"/>
<feature type="region of interest" description="Disordered" evidence="1">
    <location>
        <begin position="90"/>
        <end position="131"/>
    </location>
</feature>
<dbReference type="PROSITE" id="PS50106">
    <property type="entry name" value="PDZ"/>
    <property type="match status" value="2"/>
</dbReference>
<gene>
    <name evidence="4" type="ORF">THAPSDRAFT_bd635</name>
</gene>
<dbReference type="HOGENOM" id="CLU_291615_0_0_1"/>
<dbReference type="Proteomes" id="UP000001449">
    <property type="component" value="Unassembled WGS sequence"/>
</dbReference>
<dbReference type="PANTHER" id="PTHR38909">
    <property type="entry name" value="G PROTEIN GAMMA DOMAIN-CONTAINING PROTEIN"/>
    <property type="match status" value="1"/>
</dbReference>
<evidence type="ECO:0000259" key="3">
    <source>
        <dbReference type="PROSITE" id="PS50106"/>
    </source>
</evidence>
<dbReference type="Gene3D" id="2.30.42.10">
    <property type="match status" value="2"/>
</dbReference>
<evidence type="ECO:0000256" key="1">
    <source>
        <dbReference type="SAM" id="MobiDB-lite"/>
    </source>
</evidence>
<keyword evidence="2" id="KW-0472">Membrane</keyword>
<feature type="compositionally biased region" description="Polar residues" evidence="1">
    <location>
        <begin position="400"/>
        <end position="414"/>
    </location>
</feature>
<dbReference type="SMART" id="SM00228">
    <property type="entry name" value="PDZ"/>
    <property type="match status" value="2"/>
</dbReference>
<organism evidence="4 5">
    <name type="scientific">Thalassiosira pseudonana</name>
    <name type="common">Marine diatom</name>
    <name type="synonym">Cyclotella nana</name>
    <dbReference type="NCBI Taxonomy" id="35128"/>
    <lineage>
        <taxon>Eukaryota</taxon>
        <taxon>Sar</taxon>
        <taxon>Stramenopiles</taxon>
        <taxon>Ochrophyta</taxon>
        <taxon>Bacillariophyta</taxon>
        <taxon>Coscinodiscophyceae</taxon>
        <taxon>Thalassiosirophycidae</taxon>
        <taxon>Thalassiosirales</taxon>
        <taxon>Thalassiosiraceae</taxon>
        <taxon>Thalassiosira</taxon>
    </lineage>
</organism>
<dbReference type="SUPFAM" id="SSF50156">
    <property type="entry name" value="PDZ domain-like"/>
    <property type="match status" value="2"/>
</dbReference>
<dbReference type="CDD" id="cd00136">
    <property type="entry name" value="PDZ_canonical"/>
    <property type="match status" value="2"/>
</dbReference>
<dbReference type="PaxDb" id="35128-Thapsdraft635"/>
<evidence type="ECO:0000256" key="2">
    <source>
        <dbReference type="SAM" id="Phobius"/>
    </source>
</evidence>
<accession>B8LDY9</accession>
<protein>
    <recommendedName>
        <fullName evidence="3">PDZ domain-containing protein</fullName>
    </recommendedName>
</protein>
<dbReference type="GeneID" id="7444439"/>
<dbReference type="KEGG" id="tps:THAPSDRAFT_bd635"/>
<dbReference type="InParanoid" id="B8LDY9"/>
<feature type="region of interest" description="Disordered" evidence="1">
    <location>
        <begin position="325"/>
        <end position="434"/>
    </location>
</feature>